<dbReference type="PANTHER" id="PTHR43764:SF1">
    <property type="entry name" value="MOLYBDOPTERIN MOLYBDOTRANSFERASE"/>
    <property type="match status" value="1"/>
</dbReference>
<dbReference type="CDD" id="cd00886">
    <property type="entry name" value="MogA_MoaB"/>
    <property type="match status" value="1"/>
</dbReference>
<comment type="pathway">
    <text evidence="1">Cofactor biosynthesis; molybdopterin biosynthesis.</text>
</comment>
<dbReference type="Gene3D" id="3.40.980.10">
    <property type="entry name" value="MoaB/Mog-like domain"/>
    <property type="match status" value="1"/>
</dbReference>
<dbReference type="RefSeq" id="WP_191733146.1">
    <property type="nucleotide sequence ID" value="NZ_JACSPR010000003.1"/>
</dbReference>
<proteinExistence type="predicted"/>
<dbReference type="AlphaFoldDB" id="A0A8I0LFL3"/>
<dbReference type="SUPFAM" id="SSF53218">
    <property type="entry name" value="Molybdenum cofactor biosynthesis proteins"/>
    <property type="match status" value="1"/>
</dbReference>
<comment type="caution">
    <text evidence="4">The sequence shown here is derived from an EMBL/GenBank/DDBJ whole genome shotgun (WGS) entry which is preliminary data.</text>
</comment>
<dbReference type="Proteomes" id="UP000650224">
    <property type="component" value="Unassembled WGS sequence"/>
</dbReference>
<gene>
    <name evidence="4" type="ORF">H9627_06240</name>
</gene>
<dbReference type="PANTHER" id="PTHR43764">
    <property type="entry name" value="MOLYBDENUM COFACTOR BIOSYNTHESIS"/>
    <property type="match status" value="1"/>
</dbReference>
<evidence type="ECO:0000259" key="3">
    <source>
        <dbReference type="SMART" id="SM00852"/>
    </source>
</evidence>
<dbReference type="NCBIfam" id="TIGR00177">
    <property type="entry name" value="molyb_syn"/>
    <property type="match status" value="1"/>
</dbReference>
<dbReference type="Pfam" id="PF00994">
    <property type="entry name" value="MoCF_biosynth"/>
    <property type="match status" value="1"/>
</dbReference>
<organism evidence="4 5">
    <name type="scientific">Corynebacterium gallinarum</name>
    <dbReference type="NCBI Taxonomy" id="2762214"/>
    <lineage>
        <taxon>Bacteria</taxon>
        <taxon>Bacillati</taxon>
        <taxon>Actinomycetota</taxon>
        <taxon>Actinomycetes</taxon>
        <taxon>Mycobacteriales</taxon>
        <taxon>Corynebacteriaceae</taxon>
        <taxon>Corynebacterium</taxon>
    </lineage>
</organism>
<reference evidence="4 5" key="1">
    <citation type="submission" date="2020-08" db="EMBL/GenBank/DDBJ databases">
        <title>A Genomic Blueprint of the Chicken Gut Microbiome.</title>
        <authorList>
            <person name="Gilroy R."/>
            <person name="Ravi A."/>
            <person name="Getino M."/>
            <person name="Pursley I."/>
            <person name="Horton D.L."/>
            <person name="Alikhan N.-F."/>
            <person name="Baker D."/>
            <person name="Gharbi K."/>
            <person name="Hall N."/>
            <person name="Watson M."/>
            <person name="Adriaenssens E.M."/>
            <person name="Foster-Nyarko E."/>
            <person name="Jarju S."/>
            <person name="Secka A."/>
            <person name="Antonio M."/>
            <person name="Oren A."/>
            <person name="Chaudhuri R."/>
            <person name="La Ragione R.M."/>
            <person name="Hildebrand F."/>
            <person name="Pallen M.J."/>
        </authorList>
    </citation>
    <scope>NUCLEOTIDE SEQUENCE [LARGE SCALE GENOMIC DNA]</scope>
    <source>
        <strain evidence="4 5">Sa1YVA5</strain>
    </source>
</reference>
<dbReference type="SMART" id="SM00852">
    <property type="entry name" value="MoCF_biosynth"/>
    <property type="match status" value="1"/>
</dbReference>
<dbReference type="InterPro" id="IPR036425">
    <property type="entry name" value="MoaB/Mog-like_dom_sf"/>
</dbReference>
<evidence type="ECO:0000313" key="4">
    <source>
        <dbReference type="EMBL" id="MBD8029929.1"/>
    </source>
</evidence>
<dbReference type="EMBL" id="JACSPR010000003">
    <property type="protein sequence ID" value="MBD8029929.1"/>
    <property type="molecule type" value="Genomic_DNA"/>
</dbReference>
<protein>
    <submittedName>
        <fullName evidence="4">MogA/MoaB family molybdenum cofactor biosynthesis protein</fullName>
    </submittedName>
</protein>
<dbReference type="GO" id="GO:0006777">
    <property type="term" value="P:Mo-molybdopterin cofactor biosynthetic process"/>
    <property type="evidence" value="ECO:0007669"/>
    <property type="project" value="UniProtKB-KW"/>
</dbReference>
<evidence type="ECO:0000256" key="1">
    <source>
        <dbReference type="ARBA" id="ARBA00005046"/>
    </source>
</evidence>
<name>A0A8I0LFL3_9CORY</name>
<keyword evidence="2" id="KW-0501">Molybdenum cofactor biosynthesis</keyword>
<dbReference type="InterPro" id="IPR001453">
    <property type="entry name" value="MoaB/Mog_dom"/>
</dbReference>
<evidence type="ECO:0000313" key="5">
    <source>
        <dbReference type="Proteomes" id="UP000650224"/>
    </source>
</evidence>
<evidence type="ECO:0000256" key="2">
    <source>
        <dbReference type="ARBA" id="ARBA00023150"/>
    </source>
</evidence>
<sequence length="159" mass="16561">MTVSALVLVSSTRAAAGEYTDRSGALLVEWLRGRGVDVPDARVVADADLPGALAEVLQEGTRPDVVLISGGTGLTPDDRTPELLTPYLDRELAGIVHAFWTKGMESVPTAVLSRAVAGTVGTTFVMALPGSTGAARDAVAVIDPLLDHLVSMLKGHHDH</sequence>
<dbReference type="InterPro" id="IPR051920">
    <property type="entry name" value="MPT_Adenylyltrnsfr/MoaC-Rel"/>
</dbReference>
<keyword evidence="5" id="KW-1185">Reference proteome</keyword>
<feature type="domain" description="MoaB/Mog" evidence="3">
    <location>
        <begin position="5"/>
        <end position="149"/>
    </location>
</feature>
<accession>A0A8I0LFL3</accession>